<dbReference type="PANTHER" id="PTHR11085">
    <property type="entry name" value="NAD-DEPENDENT PROTEIN DEACYLASE SIRTUIN-5, MITOCHONDRIAL-RELATED"/>
    <property type="match status" value="1"/>
</dbReference>
<name>A0A9W7DM70_9STRA</name>
<dbReference type="Pfam" id="PF02146">
    <property type="entry name" value="SIR2"/>
    <property type="match status" value="1"/>
</dbReference>
<dbReference type="Proteomes" id="UP001165082">
    <property type="component" value="Unassembled WGS sequence"/>
</dbReference>
<dbReference type="AlphaFoldDB" id="A0A9W7DM70"/>
<dbReference type="GO" id="GO:0070403">
    <property type="term" value="F:NAD+ binding"/>
    <property type="evidence" value="ECO:0007669"/>
    <property type="project" value="InterPro"/>
</dbReference>
<dbReference type="Gene3D" id="3.40.50.1220">
    <property type="entry name" value="TPP-binding domain"/>
    <property type="match status" value="1"/>
</dbReference>
<dbReference type="InterPro" id="IPR003000">
    <property type="entry name" value="Sirtuin"/>
</dbReference>
<dbReference type="EMBL" id="BRXZ01001862">
    <property type="protein sequence ID" value="GMH48183.1"/>
    <property type="molecule type" value="Genomic_DNA"/>
</dbReference>
<comment type="cofactor">
    <cofactor evidence="1">
        <name>Zn(2+)</name>
        <dbReference type="ChEBI" id="CHEBI:29105"/>
    </cofactor>
</comment>
<proteinExistence type="predicted"/>
<dbReference type="PROSITE" id="PS50305">
    <property type="entry name" value="SIRTUIN"/>
    <property type="match status" value="1"/>
</dbReference>
<dbReference type="InterPro" id="IPR026590">
    <property type="entry name" value="Ssirtuin_cat_dom"/>
</dbReference>
<protein>
    <recommendedName>
        <fullName evidence="7">Deacetylase sirtuin-type domain-containing protein</fullName>
    </recommendedName>
</protein>
<feature type="binding site" evidence="6">
    <location>
        <position position="198"/>
    </location>
    <ligand>
        <name>Zn(2+)</name>
        <dbReference type="ChEBI" id="CHEBI:29105"/>
    </ligand>
</feature>
<dbReference type="OrthoDB" id="420264at2759"/>
<evidence type="ECO:0000256" key="3">
    <source>
        <dbReference type="ARBA" id="ARBA00022723"/>
    </source>
</evidence>
<dbReference type="InterPro" id="IPR026591">
    <property type="entry name" value="Sirtuin_cat_small_dom_sf"/>
</dbReference>
<sequence>MDQSKELDEKWRKFQSDFDGCLSKMVDRIGMAIGAERNTSDPLAESDGGPTAVQKKLVLGMDLTLNAVCRKLLASTYSKVVVLMGAGCSVSAGIPDFRSPGTGLYDNLGKYNLPYPEAVFDLHYFNNVDPKPFVELGAELYPGRHLPTPAHLFVKHLADMGLLHRCYTQNIDGLERLAGVHTDKLVEAHGSFVGDGACGLCGSGVDGGLMRDAMLRREVVACGRGGCKGNCKPPITFFGEDLPGKFKESFKGDMEECDLLIVMGTSLSVAPFSNLPDMEGEAPKVL</sequence>
<feature type="active site" description="Proton acceptor" evidence="6">
    <location>
        <position position="189"/>
    </location>
</feature>
<feature type="domain" description="Deacetylase sirtuin-type" evidence="7">
    <location>
        <begin position="58"/>
        <end position="286"/>
    </location>
</feature>
<evidence type="ECO:0000313" key="8">
    <source>
        <dbReference type="EMBL" id="GMH48183.1"/>
    </source>
</evidence>
<dbReference type="GO" id="GO:0017136">
    <property type="term" value="F:histone deacetylase activity, NAD-dependent"/>
    <property type="evidence" value="ECO:0007669"/>
    <property type="project" value="TreeGrafter"/>
</dbReference>
<dbReference type="PANTHER" id="PTHR11085:SF6">
    <property type="entry name" value="NAD-DEPENDENT PROTEIN DEACETYLASE SIRTUIN-2"/>
    <property type="match status" value="1"/>
</dbReference>
<keyword evidence="2" id="KW-0808">Transferase</keyword>
<feature type="binding site" evidence="6">
    <location>
        <position position="227"/>
    </location>
    <ligand>
        <name>Zn(2+)</name>
        <dbReference type="ChEBI" id="CHEBI:29105"/>
    </ligand>
</feature>
<evidence type="ECO:0000259" key="7">
    <source>
        <dbReference type="PROSITE" id="PS50305"/>
    </source>
</evidence>
<reference evidence="8" key="1">
    <citation type="submission" date="2022-07" db="EMBL/GenBank/DDBJ databases">
        <title>Genome analysis of Parmales, a sister group of diatoms, reveals the evolutionary specialization of diatoms from phago-mixotrophs to photoautotrophs.</title>
        <authorList>
            <person name="Ban H."/>
            <person name="Sato S."/>
            <person name="Yoshikawa S."/>
            <person name="Kazumasa Y."/>
            <person name="Nakamura Y."/>
            <person name="Ichinomiya M."/>
            <person name="Saitoh K."/>
            <person name="Sato N."/>
            <person name="Blanc-Mathieu R."/>
            <person name="Endo H."/>
            <person name="Kuwata A."/>
            <person name="Ogata H."/>
        </authorList>
    </citation>
    <scope>NUCLEOTIDE SEQUENCE</scope>
</reference>
<keyword evidence="9" id="KW-1185">Reference proteome</keyword>
<dbReference type="InterPro" id="IPR029035">
    <property type="entry name" value="DHS-like_NAD/FAD-binding_dom"/>
</dbReference>
<feature type="binding site" evidence="6">
    <location>
        <position position="201"/>
    </location>
    <ligand>
        <name>Zn(2+)</name>
        <dbReference type="ChEBI" id="CHEBI:29105"/>
    </ligand>
</feature>
<dbReference type="GO" id="GO:0005634">
    <property type="term" value="C:nucleus"/>
    <property type="evidence" value="ECO:0007669"/>
    <property type="project" value="TreeGrafter"/>
</dbReference>
<gene>
    <name evidence="8" type="ORF">TrRE_jg5832</name>
</gene>
<accession>A0A9W7DM70</accession>
<dbReference type="InterPro" id="IPR050134">
    <property type="entry name" value="NAD-dep_sirtuin_deacylases"/>
</dbReference>
<comment type="caution">
    <text evidence="8">The sequence shown here is derived from an EMBL/GenBank/DDBJ whole genome shotgun (WGS) entry which is preliminary data.</text>
</comment>
<keyword evidence="3 6" id="KW-0479">Metal-binding</keyword>
<dbReference type="Gene3D" id="3.30.1600.10">
    <property type="entry name" value="SIR2/SIRT2 'Small Domain"/>
    <property type="match status" value="1"/>
</dbReference>
<feature type="binding site" evidence="6">
    <location>
        <position position="222"/>
    </location>
    <ligand>
        <name>Zn(2+)</name>
        <dbReference type="ChEBI" id="CHEBI:29105"/>
    </ligand>
</feature>
<evidence type="ECO:0000256" key="6">
    <source>
        <dbReference type="PROSITE-ProRule" id="PRU00236"/>
    </source>
</evidence>
<dbReference type="SUPFAM" id="SSF52467">
    <property type="entry name" value="DHS-like NAD/FAD-binding domain"/>
    <property type="match status" value="1"/>
</dbReference>
<evidence type="ECO:0000256" key="2">
    <source>
        <dbReference type="ARBA" id="ARBA00022679"/>
    </source>
</evidence>
<dbReference type="GO" id="GO:0046872">
    <property type="term" value="F:metal ion binding"/>
    <property type="evidence" value="ECO:0007669"/>
    <property type="project" value="UniProtKB-KW"/>
</dbReference>
<keyword evidence="5" id="KW-0520">NAD</keyword>
<keyword evidence="4 6" id="KW-0862">Zinc</keyword>
<organism evidence="8 9">
    <name type="scientific">Triparma retinervis</name>
    <dbReference type="NCBI Taxonomy" id="2557542"/>
    <lineage>
        <taxon>Eukaryota</taxon>
        <taxon>Sar</taxon>
        <taxon>Stramenopiles</taxon>
        <taxon>Ochrophyta</taxon>
        <taxon>Bolidophyceae</taxon>
        <taxon>Parmales</taxon>
        <taxon>Triparmaceae</taxon>
        <taxon>Triparma</taxon>
    </lineage>
</organism>
<evidence type="ECO:0000313" key="9">
    <source>
        <dbReference type="Proteomes" id="UP001165082"/>
    </source>
</evidence>
<evidence type="ECO:0000256" key="1">
    <source>
        <dbReference type="ARBA" id="ARBA00001947"/>
    </source>
</evidence>
<evidence type="ECO:0000256" key="4">
    <source>
        <dbReference type="ARBA" id="ARBA00022833"/>
    </source>
</evidence>
<evidence type="ECO:0000256" key="5">
    <source>
        <dbReference type="ARBA" id="ARBA00023027"/>
    </source>
</evidence>